<reference evidence="3" key="1">
    <citation type="journal article" date="2019" name="Int. J. Syst. Evol. Microbiol.">
        <title>The Global Catalogue of Microorganisms (GCM) 10K type strain sequencing project: providing services to taxonomists for standard genome sequencing and annotation.</title>
        <authorList>
            <consortium name="The Broad Institute Genomics Platform"/>
            <consortium name="The Broad Institute Genome Sequencing Center for Infectious Disease"/>
            <person name="Wu L."/>
            <person name="Ma J."/>
        </authorList>
    </citation>
    <scope>NUCLEOTIDE SEQUENCE [LARGE SCALE GENOMIC DNA]</scope>
    <source>
        <strain evidence="3">KACC 12633</strain>
    </source>
</reference>
<keyword evidence="1" id="KW-0812">Transmembrane</keyword>
<accession>A0ABW0PPJ2</accession>
<feature type="transmembrane region" description="Helical" evidence="1">
    <location>
        <begin position="63"/>
        <end position="82"/>
    </location>
</feature>
<dbReference type="EMBL" id="JBHSML010000002">
    <property type="protein sequence ID" value="MFC5514520.1"/>
    <property type="molecule type" value="Genomic_DNA"/>
</dbReference>
<evidence type="ECO:0000313" key="2">
    <source>
        <dbReference type="EMBL" id="MFC5514520.1"/>
    </source>
</evidence>
<protein>
    <recommendedName>
        <fullName evidence="4">YrhK domain-containing protein</fullName>
    </recommendedName>
</protein>
<evidence type="ECO:0000256" key="1">
    <source>
        <dbReference type="SAM" id="Phobius"/>
    </source>
</evidence>
<proteinExistence type="predicted"/>
<feature type="transmembrane region" description="Helical" evidence="1">
    <location>
        <begin position="247"/>
        <end position="271"/>
    </location>
</feature>
<evidence type="ECO:0000313" key="3">
    <source>
        <dbReference type="Proteomes" id="UP001596150"/>
    </source>
</evidence>
<sequence length="278" mass="30249">MNVSPREPDGGGVRGEGPWPFVTRYSFIQAGRRTVRGARQHRKGLGGEDVNALPFWQSARYNWTTGAFFAVGSLLFMLGSLLSLIPTDVAPSTFAINVVLFLGSVPFTIAGYLQHFQAANTPAFRADGTVARGQESIELIGWNPRSPGWLSTFTQFIGTLAFNVSTFNAIIVSNRAFVQDLAVWTPDVIGSVLFLVSGYLAFLESSHGYWSWKPKDLAWQIVFVNLLGCVAFMTSGILAYVPTGPEAAWIIDASNSHLLLGALCFFIGAVLSMKESRA</sequence>
<feature type="transmembrane region" description="Helical" evidence="1">
    <location>
        <begin position="188"/>
        <end position="205"/>
    </location>
</feature>
<organism evidence="2 3">
    <name type="scientific">Kaistia terrae</name>
    <dbReference type="NCBI Taxonomy" id="537017"/>
    <lineage>
        <taxon>Bacteria</taxon>
        <taxon>Pseudomonadati</taxon>
        <taxon>Pseudomonadota</taxon>
        <taxon>Alphaproteobacteria</taxon>
        <taxon>Hyphomicrobiales</taxon>
        <taxon>Kaistiaceae</taxon>
        <taxon>Kaistia</taxon>
    </lineage>
</organism>
<keyword evidence="1" id="KW-1133">Transmembrane helix</keyword>
<comment type="caution">
    <text evidence="2">The sequence shown here is derived from an EMBL/GenBank/DDBJ whole genome shotgun (WGS) entry which is preliminary data.</text>
</comment>
<feature type="transmembrane region" description="Helical" evidence="1">
    <location>
        <begin position="94"/>
        <end position="113"/>
    </location>
</feature>
<gene>
    <name evidence="2" type="ORF">ACFPP9_01965</name>
</gene>
<keyword evidence="3" id="KW-1185">Reference proteome</keyword>
<dbReference type="RefSeq" id="WP_266342554.1">
    <property type="nucleotide sequence ID" value="NZ_JAPKNH010000002.1"/>
</dbReference>
<keyword evidence="1" id="KW-0472">Membrane</keyword>
<evidence type="ECO:0008006" key="4">
    <source>
        <dbReference type="Google" id="ProtNLM"/>
    </source>
</evidence>
<feature type="transmembrane region" description="Helical" evidence="1">
    <location>
        <begin position="217"/>
        <end position="241"/>
    </location>
</feature>
<name>A0ABW0PPJ2_9HYPH</name>
<dbReference type="Proteomes" id="UP001596150">
    <property type="component" value="Unassembled WGS sequence"/>
</dbReference>